<evidence type="ECO:0008006" key="2">
    <source>
        <dbReference type="Google" id="ProtNLM"/>
    </source>
</evidence>
<name>A0A8D8YBK5_9HEMI</name>
<dbReference type="Gene3D" id="1.25.40.10">
    <property type="entry name" value="Tetratricopeptide repeat domain"/>
    <property type="match status" value="1"/>
</dbReference>
<organism evidence="1">
    <name type="scientific">Cacopsylla melanoneura</name>
    <dbReference type="NCBI Taxonomy" id="428564"/>
    <lineage>
        <taxon>Eukaryota</taxon>
        <taxon>Metazoa</taxon>
        <taxon>Ecdysozoa</taxon>
        <taxon>Arthropoda</taxon>
        <taxon>Hexapoda</taxon>
        <taxon>Insecta</taxon>
        <taxon>Pterygota</taxon>
        <taxon>Neoptera</taxon>
        <taxon>Paraneoptera</taxon>
        <taxon>Hemiptera</taxon>
        <taxon>Sternorrhyncha</taxon>
        <taxon>Psylloidea</taxon>
        <taxon>Psyllidae</taxon>
        <taxon>Psyllinae</taxon>
        <taxon>Cacopsylla</taxon>
    </lineage>
</organism>
<proteinExistence type="predicted"/>
<dbReference type="SUPFAM" id="SSF48452">
    <property type="entry name" value="TPR-like"/>
    <property type="match status" value="1"/>
</dbReference>
<evidence type="ECO:0000313" key="1">
    <source>
        <dbReference type="EMBL" id="CAG6725574.1"/>
    </source>
</evidence>
<dbReference type="InterPro" id="IPR011990">
    <property type="entry name" value="TPR-like_helical_dom_sf"/>
</dbReference>
<reference evidence="1" key="1">
    <citation type="submission" date="2021-05" db="EMBL/GenBank/DDBJ databases">
        <authorList>
            <person name="Alioto T."/>
            <person name="Alioto T."/>
            <person name="Gomez Garrido J."/>
        </authorList>
    </citation>
    <scope>NUCLEOTIDE SEQUENCE</scope>
</reference>
<accession>A0A8D8YBK5</accession>
<dbReference type="EMBL" id="HBUF01369812">
    <property type="protein sequence ID" value="CAG6725574.1"/>
    <property type="molecule type" value="Transcribed_RNA"/>
</dbReference>
<dbReference type="AlphaFoldDB" id="A0A8D8YBK5"/>
<protein>
    <recommendedName>
        <fullName evidence="2">Tetratricopeptide repeat protein</fullName>
    </recommendedName>
</protein>
<sequence length="136" mass="15654">MAGSSVSVNDLGRQAYQKILFKDYPSAIEILNKAIRLYPREKELYNNRSLCYYHLQNYNLALQDSQYLYVNYPTYIKSLFQLCVLIYFQSSAGLPIPVRQLPHLRKVPVSSCAKQVCHQVISRGRKFVSRGSQSNA</sequence>